<dbReference type="Gene3D" id="1.10.10.60">
    <property type="entry name" value="Homeodomain-like"/>
    <property type="match status" value="2"/>
</dbReference>
<dbReference type="Pfam" id="PF06719">
    <property type="entry name" value="AraC_N"/>
    <property type="match status" value="1"/>
</dbReference>
<keyword evidence="5" id="KW-1185">Reference proteome</keyword>
<dbReference type="SUPFAM" id="SSF46689">
    <property type="entry name" value="Homeodomain-like"/>
    <property type="match status" value="2"/>
</dbReference>
<evidence type="ECO:0000259" key="3">
    <source>
        <dbReference type="PROSITE" id="PS01124"/>
    </source>
</evidence>
<dbReference type="EMBL" id="JAQLOI010000001">
    <property type="protein sequence ID" value="MDB1123674.1"/>
    <property type="molecule type" value="Genomic_DNA"/>
</dbReference>
<protein>
    <submittedName>
        <fullName evidence="4">AraC family transcriptional regulator</fullName>
    </submittedName>
</protein>
<dbReference type="InterPro" id="IPR018060">
    <property type="entry name" value="HTH_AraC"/>
</dbReference>
<dbReference type="PANTHER" id="PTHR43436:SF2">
    <property type="entry name" value="ARAC_XYLS FAMILY TRANSCRIPTIONAL REGULATOR"/>
    <property type="match status" value="1"/>
</dbReference>
<dbReference type="Pfam" id="PF12833">
    <property type="entry name" value="HTH_18"/>
    <property type="match status" value="1"/>
</dbReference>
<evidence type="ECO:0000256" key="2">
    <source>
        <dbReference type="ARBA" id="ARBA00023163"/>
    </source>
</evidence>
<dbReference type="SMART" id="SM00342">
    <property type="entry name" value="HTH_ARAC"/>
    <property type="match status" value="1"/>
</dbReference>
<feature type="domain" description="HTH araC/xylS-type" evidence="3">
    <location>
        <begin position="197"/>
        <end position="295"/>
    </location>
</feature>
<reference evidence="4 5" key="1">
    <citation type="submission" date="2023-01" db="EMBL/GenBank/DDBJ databases">
        <title>Vibrio sp. KJ40-1 sp.nov, isolated from marine algae.</title>
        <authorList>
            <person name="Butt M."/>
            <person name="Kim J.M.J."/>
            <person name="Jeon C.O.C."/>
        </authorList>
    </citation>
    <scope>NUCLEOTIDE SEQUENCE [LARGE SCALE GENOMIC DNA]</scope>
    <source>
        <strain evidence="4 5">KJ40-1</strain>
    </source>
</reference>
<evidence type="ECO:0000256" key="1">
    <source>
        <dbReference type="ARBA" id="ARBA00023015"/>
    </source>
</evidence>
<dbReference type="InterPro" id="IPR009057">
    <property type="entry name" value="Homeodomain-like_sf"/>
</dbReference>
<gene>
    <name evidence="4" type="ORF">PGX00_08385</name>
</gene>
<dbReference type="PROSITE" id="PS01124">
    <property type="entry name" value="HTH_ARAC_FAMILY_2"/>
    <property type="match status" value="1"/>
</dbReference>
<comment type="caution">
    <text evidence="4">The sequence shown here is derived from an EMBL/GenBank/DDBJ whole genome shotgun (WGS) entry which is preliminary data.</text>
</comment>
<evidence type="ECO:0000313" key="4">
    <source>
        <dbReference type="EMBL" id="MDB1123674.1"/>
    </source>
</evidence>
<accession>A0ABT4YRJ7</accession>
<dbReference type="InterPro" id="IPR009594">
    <property type="entry name" value="Tscrpt_reg_HTH_AraC_N"/>
</dbReference>
<evidence type="ECO:0000313" key="5">
    <source>
        <dbReference type="Proteomes" id="UP001210678"/>
    </source>
</evidence>
<dbReference type="RefSeq" id="WP_272135224.1">
    <property type="nucleotide sequence ID" value="NZ_JAQLOI010000001.1"/>
</dbReference>
<keyword evidence="1" id="KW-0805">Transcription regulation</keyword>
<dbReference type="Proteomes" id="UP001210678">
    <property type="component" value="Unassembled WGS sequence"/>
</dbReference>
<keyword evidence="2" id="KW-0804">Transcription</keyword>
<sequence>MSKLAHYMDAYINIKQLHNLEGLVNTAIPGVKFYRSGKARPREPLLYESGIIVVGQGIKHIYLGEHKMTYGQGDFVVLGVPLPLECESETEENKPIMGLKIDIAPKQLHSIISHIDQYDTDSVSTLSNSQLGVTCMSMSDPLEEAYLRLMKVLQIDSEAEFLGADIVKEITYRVLKGPMGHILFERANSEGNYAKLAKVLDLLHSNYASPLTVDDLAAEAFMSVPAFHRVFKQVTTESPLQYLKKVRLSKARDLIMLDGYRASEAARMVGYNSASQFSREFKRHFNYSPGTSHAHAV</sequence>
<name>A0ABT4YRJ7_9VIBR</name>
<proteinExistence type="predicted"/>
<dbReference type="PANTHER" id="PTHR43436">
    <property type="entry name" value="ARAC-FAMILY TRANSCRIPTIONAL REGULATOR"/>
    <property type="match status" value="1"/>
</dbReference>
<organism evidence="4 5">
    <name type="scientific">Vibrio algarum</name>
    <dbReference type="NCBI Taxonomy" id="3020714"/>
    <lineage>
        <taxon>Bacteria</taxon>
        <taxon>Pseudomonadati</taxon>
        <taxon>Pseudomonadota</taxon>
        <taxon>Gammaproteobacteria</taxon>
        <taxon>Vibrionales</taxon>
        <taxon>Vibrionaceae</taxon>
        <taxon>Vibrio</taxon>
    </lineage>
</organism>